<evidence type="ECO:0000256" key="1">
    <source>
        <dbReference type="SAM" id="MobiDB-lite"/>
    </source>
</evidence>
<evidence type="ECO:0000313" key="2">
    <source>
        <dbReference type="EMBL" id="KAJ8036692.1"/>
    </source>
</evidence>
<feature type="region of interest" description="Disordered" evidence="1">
    <location>
        <begin position="30"/>
        <end position="61"/>
    </location>
</feature>
<dbReference type="OrthoDB" id="10070792at2759"/>
<evidence type="ECO:0000313" key="3">
    <source>
        <dbReference type="Proteomes" id="UP001152320"/>
    </source>
</evidence>
<name>A0A9Q1C163_HOLLE</name>
<keyword evidence="3" id="KW-1185">Reference proteome</keyword>
<dbReference type="InterPro" id="IPR038794">
    <property type="entry name" value="LIAT1"/>
</dbReference>
<proteinExistence type="predicted"/>
<accession>A0A9Q1C163</accession>
<dbReference type="Proteomes" id="UP001152320">
    <property type="component" value="Chromosome 9"/>
</dbReference>
<dbReference type="AlphaFoldDB" id="A0A9Q1C163"/>
<dbReference type="EMBL" id="JAIZAY010000009">
    <property type="protein sequence ID" value="KAJ8036692.1"/>
    <property type="molecule type" value="Genomic_DNA"/>
</dbReference>
<gene>
    <name evidence="2" type="ORF">HOLleu_20742</name>
</gene>
<reference evidence="2" key="1">
    <citation type="submission" date="2021-10" db="EMBL/GenBank/DDBJ databases">
        <title>Tropical sea cucumber genome reveals ecological adaptation and Cuvierian tubules defense mechanism.</title>
        <authorList>
            <person name="Chen T."/>
        </authorList>
    </citation>
    <scope>NUCLEOTIDE SEQUENCE</scope>
    <source>
        <strain evidence="2">Nanhai2018</strain>
        <tissue evidence="2">Muscle</tissue>
    </source>
</reference>
<sequence>MSGLNRNETQRLTELIAAIFKAAEDNCTIHRKGSLPNKDEDGSPSSSPDEEDEIGGLSEKVNESLRWEGCCSDPEEERERIRRYKINRRKRYLVESLRTRQDKESVLTFAKDLASSRDDYEY</sequence>
<comment type="caution">
    <text evidence="2">The sequence shown here is derived from an EMBL/GenBank/DDBJ whole genome shotgun (WGS) entry which is preliminary data.</text>
</comment>
<dbReference type="PANTHER" id="PTHR36474:SF1">
    <property type="entry name" value="PROTEIN LIAT1"/>
    <property type="match status" value="1"/>
</dbReference>
<protein>
    <submittedName>
        <fullName evidence="2">Protein LIAT1</fullName>
    </submittedName>
</protein>
<organism evidence="2 3">
    <name type="scientific">Holothuria leucospilota</name>
    <name type="common">Black long sea cucumber</name>
    <name type="synonym">Mertensiothuria leucospilota</name>
    <dbReference type="NCBI Taxonomy" id="206669"/>
    <lineage>
        <taxon>Eukaryota</taxon>
        <taxon>Metazoa</taxon>
        <taxon>Echinodermata</taxon>
        <taxon>Eleutherozoa</taxon>
        <taxon>Echinozoa</taxon>
        <taxon>Holothuroidea</taxon>
        <taxon>Aspidochirotacea</taxon>
        <taxon>Aspidochirotida</taxon>
        <taxon>Holothuriidae</taxon>
        <taxon>Holothuria</taxon>
    </lineage>
</organism>
<dbReference type="PANTHER" id="PTHR36474">
    <property type="entry name" value="PROTEIN LIAT1"/>
    <property type="match status" value="1"/>
</dbReference>